<protein>
    <recommendedName>
        <fullName evidence="2">Rab-GAP TBC domain-containing protein</fullName>
    </recommendedName>
</protein>
<evidence type="ECO:0000259" key="2">
    <source>
        <dbReference type="PROSITE" id="PS50086"/>
    </source>
</evidence>
<accession>A0AAN9EJD2</accession>
<dbReference type="GO" id="GO:0005096">
    <property type="term" value="F:GTPase activator activity"/>
    <property type="evidence" value="ECO:0007669"/>
    <property type="project" value="TreeGrafter"/>
</dbReference>
<evidence type="ECO:0000313" key="3">
    <source>
        <dbReference type="EMBL" id="KAK7257326.1"/>
    </source>
</evidence>
<dbReference type="EMBL" id="JAYWIO010000006">
    <property type="protein sequence ID" value="KAK7257326.1"/>
    <property type="molecule type" value="Genomic_DNA"/>
</dbReference>
<dbReference type="Proteomes" id="UP001372338">
    <property type="component" value="Unassembled WGS sequence"/>
</dbReference>
<evidence type="ECO:0000313" key="4">
    <source>
        <dbReference type="Proteomes" id="UP001372338"/>
    </source>
</evidence>
<dbReference type="InterPro" id="IPR035969">
    <property type="entry name" value="Rab-GAP_TBC_sf"/>
</dbReference>
<sequence>MWRDPGAPADSFYEVRPECTDVPKSRFRIKAGKTLSARKWLAAFSPEGHLDIGKTLSRIHRGGIHPSIRGEVWEFLLGCYDPKSTYEERDELRERRRSQYDTWKEECRQLFPLVGSGKFITAPVITEDGVPIQDPLVLLETNTDDGAIAPPQDNNPGGSNGTGPSSNGANVEKVTDKRVIQWLLTLHQIGLDVIRTDRTLVFYEKKENLSKLWDILAVYARIDTDVGYCQGMSDLCSPMIILLNDEADAFWCFERLMRRLRGNFRCTDSSVGVEAQLTNLASITQVIDPKLHQHLEHLGGGDYLFAFRMLMVLFRREFSFCDSLYLWEMMWALEYDPELFFIYEDADETSEKSEESKLRLKSIRHYGKFERENMKNGSKNAEEAPLPISIFLVASVLKEKSATLLQQARGLDDVVKILNDVNGNLDAKKACISALKLHKKYLKKAKKP</sequence>
<dbReference type="PANTHER" id="PTHR22957">
    <property type="entry name" value="TBC1 DOMAIN FAMILY MEMBER GTPASE-ACTIVATING PROTEIN"/>
    <property type="match status" value="1"/>
</dbReference>
<dbReference type="InterPro" id="IPR000195">
    <property type="entry name" value="Rab-GAP-TBC_dom"/>
</dbReference>
<proteinExistence type="predicted"/>
<dbReference type="AlphaFoldDB" id="A0AAN9EJD2"/>
<feature type="domain" description="Rab-GAP TBC" evidence="2">
    <location>
        <begin position="63"/>
        <end position="334"/>
    </location>
</feature>
<gene>
    <name evidence="3" type="ORF">RIF29_31210</name>
</gene>
<dbReference type="SUPFAM" id="SSF47923">
    <property type="entry name" value="Ypt/Rab-GAP domain of gyp1p"/>
    <property type="match status" value="2"/>
</dbReference>
<dbReference type="Gene3D" id="1.10.8.270">
    <property type="entry name" value="putative rabgap domain of human tbc1 domain family member 14 like domains"/>
    <property type="match status" value="1"/>
</dbReference>
<reference evidence="3 4" key="1">
    <citation type="submission" date="2024-01" db="EMBL/GenBank/DDBJ databases">
        <title>The genomes of 5 underutilized Papilionoideae crops provide insights into root nodulation and disease resistanc.</title>
        <authorList>
            <person name="Yuan L."/>
        </authorList>
    </citation>
    <scope>NUCLEOTIDE SEQUENCE [LARGE SCALE GENOMIC DNA]</scope>
    <source>
        <strain evidence="3">ZHUSHIDOU_FW_LH</strain>
        <tissue evidence="3">Leaf</tissue>
    </source>
</reference>
<dbReference type="PANTHER" id="PTHR22957:SF643">
    <property type="entry name" value="RAB-GTPASE-TBC DOMAIN-CONTAINING PROTEIN-RELATED"/>
    <property type="match status" value="1"/>
</dbReference>
<keyword evidence="4" id="KW-1185">Reference proteome</keyword>
<evidence type="ECO:0000256" key="1">
    <source>
        <dbReference type="SAM" id="MobiDB-lite"/>
    </source>
</evidence>
<dbReference type="PROSITE" id="PS50086">
    <property type="entry name" value="TBC_RABGAP"/>
    <property type="match status" value="1"/>
</dbReference>
<comment type="caution">
    <text evidence="3">The sequence shown here is derived from an EMBL/GenBank/DDBJ whole genome shotgun (WGS) entry which is preliminary data.</text>
</comment>
<name>A0AAN9EJD2_CROPI</name>
<dbReference type="Gene3D" id="1.10.472.80">
    <property type="entry name" value="Ypt/Rab-GAP domain of gyp1p, domain 3"/>
    <property type="match status" value="1"/>
</dbReference>
<dbReference type="Pfam" id="PF00566">
    <property type="entry name" value="RabGAP-TBC"/>
    <property type="match status" value="1"/>
</dbReference>
<dbReference type="FunFam" id="1.10.8.270:FF:000025">
    <property type="entry name" value="TBC1 domain family member 15-like"/>
    <property type="match status" value="1"/>
</dbReference>
<feature type="region of interest" description="Disordered" evidence="1">
    <location>
        <begin position="143"/>
        <end position="170"/>
    </location>
</feature>
<organism evidence="3 4">
    <name type="scientific">Crotalaria pallida</name>
    <name type="common">Smooth rattlebox</name>
    <name type="synonym">Crotalaria striata</name>
    <dbReference type="NCBI Taxonomy" id="3830"/>
    <lineage>
        <taxon>Eukaryota</taxon>
        <taxon>Viridiplantae</taxon>
        <taxon>Streptophyta</taxon>
        <taxon>Embryophyta</taxon>
        <taxon>Tracheophyta</taxon>
        <taxon>Spermatophyta</taxon>
        <taxon>Magnoliopsida</taxon>
        <taxon>eudicotyledons</taxon>
        <taxon>Gunneridae</taxon>
        <taxon>Pentapetalae</taxon>
        <taxon>rosids</taxon>
        <taxon>fabids</taxon>
        <taxon>Fabales</taxon>
        <taxon>Fabaceae</taxon>
        <taxon>Papilionoideae</taxon>
        <taxon>50 kb inversion clade</taxon>
        <taxon>genistoids sensu lato</taxon>
        <taxon>core genistoids</taxon>
        <taxon>Crotalarieae</taxon>
        <taxon>Crotalaria</taxon>
    </lineage>
</organism>
<dbReference type="SMART" id="SM00164">
    <property type="entry name" value="TBC"/>
    <property type="match status" value="1"/>
</dbReference>
<feature type="compositionally biased region" description="Low complexity" evidence="1">
    <location>
        <begin position="154"/>
        <end position="170"/>
    </location>
</feature>